<protein>
    <recommendedName>
        <fullName evidence="4">Secreted protein</fullName>
    </recommendedName>
</protein>
<evidence type="ECO:0000313" key="2">
    <source>
        <dbReference type="EMBL" id="EQC29252.1"/>
    </source>
</evidence>
<dbReference type="AlphaFoldDB" id="T0RHG5"/>
<accession>T0RHG5</accession>
<evidence type="ECO:0000313" key="3">
    <source>
        <dbReference type="Proteomes" id="UP000030762"/>
    </source>
</evidence>
<feature type="signal peptide" evidence="1">
    <location>
        <begin position="1"/>
        <end position="15"/>
    </location>
</feature>
<dbReference type="EMBL" id="JH767186">
    <property type="protein sequence ID" value="EQC29252.1"/>
    <property type="molecule type" value="Genomic_DNA"/>
</dbReference>
<sequence length="128" mass="13828">MRLLLVLAIVERALGSCAYADLSLAANASILVADASCTTVPVCGVRPNCKVYDSFSSDWSSYVRFDAIGDLSGYTQPNLTVANWSTLTLVKMKLPPTLTKLTLSNISKVDLSAIQATQWSALTDLYYV</sequence>
<evidence type="ECO:0008006" key="4">
    <source>
        <dbReference type="Google" id="ProtNLM"/>
    </source>
</evidence>
<name>T0RHG5_SAPDV</name>
<gene>
    <name evidence="2" type="ORF">SDRG_13125</name>
</gene>
<reference evidence="2 3" key="1">
    <citation type="submission" date="2012-04" db="EMBL/GenBank/DDBJ databases">
        <title>The Genome Sequence of Saprolegnia declina VS20.</title>
        <authorList>
            <consortium name="The Broad Institute Genome Sequencing Platform"/>
            <person name="Russ C."/>
            <person name="Nusbaum C."/>
            <person name="Tyler B."/>
            <person name="van West P."/>
            <person name="Dieguez-Uribeondo J."/>
            <person name="de Bruijn I."/>
            <person name="Tripathy S."/>
            <person name="Jiang R."/>
            <person name="Young S.K."/>
            <person name="Zeng Q."/>
            <person name="Gargeya S."/>
            <person name="Fitzgerald M."/>
            <person name="Haas B."/>
            <person name="Abouelleil A."/>
            <person name="Alvarado L."/>
            <person name="Arachchi H.M."/>
            <person name="Berlin A."/>
            <person name="Chapman S.B."/>
            <person name="Goldberg J."/>
            <person name="Griggs A."/>
            <person name="Gujja S."/>
            <person name="Hansen M."/>
            <person name="Howarth C."/>
            <person name="Imamovic A."/>
            <person name="Larimer J."/>
            <person name="McCowen C."/>
            <person name="Montmayeur A."/>
            <person name="Murphy C."/>
            <person name="Neiman D."/>
            <person name="Pearson M."/>
            <person name="Priest M."/>
            <person name="Roberts A."/>
            <person name="Saif S."/>
            <person name="Shea T."/>
            <person name="Sisk P."/>
            <person name="Sykes S."/>
            <person name="Wortman J."/>
            <person name="Nusbaum C."/>
            <person name="Birren B."/>
        </authorList>
    </citation>
    <scope>NUCLEOTIDE SEQUENCE [LARGE SCALE GENOMIC DNA]</scope>
    <source>
        <strain evidence="2 3">VS20</strain>
    </source>
</reference>
<keyword evidence="3" id="KW-1185">Reference proteome</keyword>
<dbReference type="OrthoDB" id="10413725at2759"/>
<dbReference type="STRING" id="1156394.T0RHG5"/>
<evidence type="ECO:0000256" key="1">
    <source>
        <dbReference type="SAM" id="SignalP"/>
    </source>
</evidence>
<dbReference type="InParanoid" id="T0RHG5"/>
<dbReference type="Proteomes" id="UP000030762">
    <property type="component" value="Unassembled WGS sequence"/>
</dbReference>
<dbReference type="VEuPathDB" id="FungiDB:SDRG_13125"/>
<organism evidence="2 3">
    <name type="scientific">Saprolegnia diclina (strain VS20)</name>
    <dbReference type="NCBI Taxonomy" id="1156394"/>
    <lineage>
        <taxon>Eukaryota</taxon>
        <taxon>Sar</taxon>
        <taxon>Stramenopiles</taxon>
        <taxon>Oomycota</taxon>
        <taxon>Saprolegniomycetes</taxon>
        <taxon>Saprolegniales</taxon>
        <taxon>Saprolegniaceae</taxon>
        <taxon>Saprolegnia</taxon>
    </lineage>
</organism>
<dbReference type="OMA" id="CAYADLS"/>
<keyword evidence="1" id="KW-0732">Signal</keyword>
<proteinExistence type="predicted"/>
<dbReference type="GeneID" id="19953852"/>
<feature type="chain" id="PRO_5012090720" description="Secreted protein" evidence="1">
    <location>
        <begin position="16"/>
        <end position="128"/>
    </location>
</feature>
<dbReference type="RefSeq" id="XP_008617430.1">
    <property type="nucleotide sequence ID" value="XM_008619208.1"/>
</dbReference>